<evidence type="ECO:0000313" key="1">
    <source>
        <dbReference type="EMBL" id="VDP48478.1"/>
    </source>
</evidence>
<dbReference type="Proteomes" id="UP000269396">
    <property type="component" value="Unassembled WGS sequence"/>
</dbReference>
<dbReference type="GO" id="GO:0008270">
    <property type="term" value="F:zinc ion binding"/>
    <property type="evidence" value="ECO:0007669"/>
    <property type="project" value="InterPro"/>
</dbReference>
<sequence>MSTQVHTNMSLITDHPHPCENTDNISEYRSGKYLSCDKFLPRVSCAFRYAKCFKCDKMGHIKSVCKTTARFAINNINICESDPINLDDSNKRTLPIFSTSNNALHFQRRMYLSNVAIHDFIVDTGRFKSTVSVGKLKSLKHDSISKPYKVSISIITSRKLSILGCYNLKSHYYLHHLIAS</sequence>
<organism evidence="1 2">
    <name type="scientific">Schistosoma mattheei</name>
    <dbReference type="NCBI Taxonomy" id="31246"/>
    <lineage>
        <taxon>Eukaryota</taxon>
        <taxon>Metazoa</taxon>
        <taxon>Spiralia</taxon>
        <taxon>Lophotrochozoa</taxon>
        <taxon>Platyhelminthes</taxon>
        <taxon>Trematoda</taxon>
        <taxon>Digenea</taxon>
        <taxon>Strigeidida</taxon>
        <taxon>Schistosomatoidea</taxon>
        <taxon>Schistosomatidae</taxon>
        <taxon>Schistosoma</taxon>
    </lineage>
</organism>
<keyword evidence="2" id="KW-1185">Reference proteome</keyword>
<reference evidence="1 2" key="1">
    <citation type="submission" date="2018-11" db="EMBL/GenBank/DDBJ databases">
        <authorList>
            <consortium name="Pathogen Informatics"/>
        </authorList>
    </citation>
    <scope>NUCLEOTIDE SEQUENCE [LARGE SCALE GENOMIC DNA]</scope>
    <source>
        <strain>Denwood</strain>
        <strain evidence="2">Zambia</strain>
    </source>
</reference>
<protein>
    <submittedName>
        <fullName evidence="1">Uncharacterized protein</fullName>
    </submittedName>
</protein>
<dbReference type="InterPro" id="IPR001878">
    <property type="entry name" value="Znf_CCHC"/>
</dbReference>
<name>A0A183P490_9TREM</name>
<dbReference type="PROSITE" id="PS50158">
    <property type="entry name" value="ZF_CCHC"/>
    <property type="match status" value="1"/>
</dbReference>
<dbReference type="AlphaFoldDB" id="A0A183P490"/>
<dbReference type="EMBL" id="UZAL01029476">
    <property type="protein sequence ID" value="VDP48478.1"/>
    <property type="molecule type" value="Genomic_DNA"/>
</dbReference>
<accession>A0A183P490</accession>
<dbReference type="GO" id="GO:0003676">
    <property type="term" value="F:nucleic acid binding"/>
    <property type="evidence" value="ECO:0007669"/>
    <property type="project" value="InterPro"/>
</dbReference>
<evidence type="ECO:0000313" key="2">
    <source>
        <dbReference type="Proteomes" id="UP000269396"/>
    </source>
</evidence>
<proteinExistence type="predicted"/>
<gene>
    <name evidence="1" type="ORF">SMTD_LOCUS9176</name>
</gene>